<protein>
    <submittedName>
        <fullName evidence="2">Uncharacterized protein</fullName>
    </submittedName>
</protein>
<feature type="region of interest" description="Disordered" evidence="1">
    <location>
        <begin position="220"/>
        <end position="262"/>
    </location>
</feature>
<keyword evidence="3" id="KW-1185">Reference proteome</keyword>
<name>A0A9D4VV69_PEA</name>
<dbReference type="AlphaFoldDB" id="A0A9D4VV69"/>
<dbReference type="Gramene" id="Psat07G0483800-T1">
    <property type="protein sequence ID" value="KAI5389341.1"/>
    <property type="gene ID" value="KIW84_074838"/>
</dbReference>
<feature type="compositionally biased region" description="Acidic residues" evidence="1">
    <location>
        <begin position="235"/>
        <end position="255"/>
    </location>
</feature>
<feature type="region of interest" description="Disordered" evidence="1">
    <location>
        <begin position="164"/>
        <end position="183"/>
    </location>
</feature>
<dbReference type="EMBL" id="JAMSHJ010000007">
    <property type="protein sequence ID" value="KAI5389341.1"/>
    <property type="molecule type" value="Genomic_DNA"/>
</dbReference>
<gene>
    <name evidence="2" type="ORF">KIW84_074838</name>
</gene>
<comment type="caution">
    <text evidence="2">The sequence shown here is derived from an EMBL/GenBank/DDBJ whole genome shotgun (WGS) entry which is preliminary data.</text>
</comment>
<feature type="compositionally biased region" description="Basic and acidic residues" evidence="1">
    <location>
        <begin position="20"/>
        <end position="37"/>
    </location>
</feature>
<feature type="region of interest" description="Disordered" evidence="1">
    <location>
        <begin position="1"/>
        <end position="58"/>
    </location>
</feature>
<evidence type="ECO:0000313" key="2">
    <source>
        <dbReference type="EMBL" id="KAI5389341.1"/>
    </source>
</evidence>
<evidence type="ECO:0000256" key="1">
    <source>
        <dbReference type="SAM" id="MobiDB-lite"/>
    </source>
</evidence>
<reference evidence="2 3" key="1">
    <citation type="journal article" date="2022" name="Nat. Genet.">
        <title>Improved pea reference genome and pan-genome highlight genomic features and evolutionary characteristics.</title>
        <authorList>
            <person name="Yang T."/>
            <person name="Liu R."/>
            <person name="Luo Y."/>
            <person name="Hu S."/>
            <person name="Wang D."/>
            <person name="Wang C."/>
            <person name="Pandey M.K."/>
            <person name="Ge S."/>
            <person name="Xu Q."/>
            <person name="Li N."/>
            <person name="Li G."/>
            <person name="Huang Y."/>
            <person name="Saxena R.K."/>
            <person name="Ji Y."/>
            <person name="Li M."/>
            <person name="Yan X."/>
            <person name="He Y."/>
            <person name="Liu Y."/>
            <person name="Wang X."/>
            <person name="Xiang C."/>
            <person name="Varshney R.K."/>
            <person name="Ding H."/>
            <person name="Gao S."/>
            <person name="Zong X."/>
        </authorList>
    </citation>
    <scope>NUCLEOTIDE SEQUENCE [LARGE SCALE GENOMIC DNA]</scope>
    <source>
        <strain evidence="2 3">cv. Zhongwan 6</strain>
    </source>
</reference>
<proteinExistence type="predicted"/>
<evidence type="ECO:0000313" key="3">
    <source>
        <dbReference type="Proteomes" id="UP001058974"/>
    </source>
</evidence>
<feature type="region of interest" description="Disordered" evidence="1">
    <location>
        <begin position="122"/>
        <end position="147"/>
    </location>
</feature>
<sequence>MFVSKVVKTYGKSSKPIIPSKDKNTAEEESRLKESKLRNPSMHVDNSVSSTAAERSATDKELRKFVAFVLKEKKVELVVNVEELTSDEESLTNIDTPSIAKRLQRCKGKTIAFEDSPSREVKRKVDGLKRTLSRRSTGKSPVGHTRSWSKVVTLTRKRKFISSSESEFDVAQDEPGPATSKKSVISQLKETCKELEDSIRLNTATKIKLKTLMKAMMEEEKKEVVQGGDANKATDDEEYAGEDDVDEEKEDEGEEYATAGSDSQEDILLQSYCVLFVFFVVFGL</sequence>
<feature type="compositionally biased region" description="Polar residues" evidence="1">
    <location>
        <begin position="44"/>
        <end position="53"/>
    </location>
</feature>
<organism evidence="2 3">
    <name type="scientific">Pisum sativum</name>
    <name type="common">Garden pea</name>
    <name type="synonym">Lathyrus oleraceus</name>
    <dbReference type="NCBI Taxonomy" id="3888"/>
    <lineage>
        <taxon>Eukaryota</taxon>
        <taxon>Viridiplantae</taxon>
        <taxon>Streptophyta</taxon>
        <taxon>Embryophyta</taxon>
        <taxon>Tracheophyta</taxon>
        <taxon>Spermatophyta</taxon>
        <taxon>Magnoliopsida</taxon>
        <taxon>eudicotyledons</taxon>
        <taxon>Gunneridae</taxon>
        <taxon>Pentapetalae</taxon>
        <taxon>rosids</taxon>
        <taxon>fabids</taxon>
        <taxon>Fabales</taxon>
        <taxon>Fabaceae</taxon>
        <taxon>Papilionoideae</taxon>
        <taxon>50 kb inversion clade</taxon>
        <taxon>NPAAA clade</taxon>
        <taxon>Hologalegina</taxon>
        <taxon>IRL clade</taxon>
        <taxon>Fabeae</taxon>
        <taxon>Lathyrus</taxon>
    </lineage>
</organism>
<dbReference type="Proteomes" id="UP001058974">
    <property type="component" value="Chromosome 7"/>
</dbReference>
<accession>A0A9D4VV69</accession>